<dbReference type="Pfam" id="PF12784">
    <property type="entry name" value="PDDEXK_2"/>
    <property type="match status" value="1"/>
</dbReference>
<name>A0A1H9WR16_BUTFI</name>
<dbReference type="Proteomes" id="UP000182584">
    <property type="component" value="Unassembled WGS sequence"/>
</dbReference>
<proteinExistence type="predicted"/>
<dbReference type="AlphaFoldDB" id="A0A1H9WR16"/>
<protein>
    <recommendedName>
        <fullName evidence="4">PD-(D/E)XK nuclease family transposase</fullName>
    </recommendedName>
</protein>
<organism evidence="2 3">
    <name type="scientific">Butyrivibrio fibrisolvens</name>
    <dbReference type="NCBI Taxonomy" id="831"/>
    <lineage>
        <taxon>Bacteria</taxon>
        <taxon>Bacillati</taxon>
        <taxon>Bacillota</taxon>
        <taxon>Clostridia</taxon>
        <taxon>Lachnospirales</taxon>
        <taxon>Lachnospiraceae</taxon>
        <taxon>Butyrivibrio</taxon>
    </lineage>
</organism>
<accession>A0A1H9WR16</accession>
<evidence type="ECO:0000313" key="3">
    <source>
        <dbReference type="Proteomes" id="UP000182584"/>
    </source>
</evidence>
<evidence type="ECO:0008006" key="4">
    <source>
        <dbReference type="Google" id="ProtNLM"/>
    </source>
</evidence>
<dbReference type="PANTHER" id="PTHR41317:SF1">
    <property type="entry name" value="PD-(D_E)XK NUCLEASE FAMILY TRANSPOSASE"/>
    <property type="match status" value="1"/>
</dbReference>
<dbReference type="RefSeq" id="WP_074758523.1">
    <property type="nucleotide sequence ID" value="NZ_FOGJ01000033.1"/>
</dbReference>
<reference evidence="2 3" key="1">
    <citation type="submission" date="2016-10" db="EMBL/GenBank/DDBJ databases">
        <authorList>
            <person name="de Groot N.N."/>
        </authorList>
    </citation>
    <scope>NUCLEOTIDE SEQUENCE [LARGE SCALE GENOMIC DNA]</scope>
    <source>
        <strain evidence="2 3">AR40</strain>
    </source>
</reference>
<evidence type="ECO:0000256" key="1">
    <source>
        <dbReference type="SAM" id="Coils"/>
    </source>
</evidence>
<feature type="coiled-coil region" evidence="1">
    <location>
        <begin position="247"/>
        <end position="305"/>
    </location>
</feature>
<keyword evidence="1" id="KW-0175">Coiled coil</keyword>
<gene>
    <name evidence="2" type="ORF">SAMN04487884_13322</name>
</gene>
<dbReference type="PANTHER" id="PTHR41317">
    <property type="entry name" value="PD-(D_E)XK NUCLEASE FAMILY TRANSPOSASE"/>
    <property type="match status" value="1"/>
</dbReference>
<sequence>MNQNNATQYKYLNATGHLDYNMTNDYMFRMVLQRDKATLSALICSVLGLENDEVLDVQIENTIEPGSAIDNKEYQLDILVILNNHAYINLEMQVINYNNWPERSLSYLCRRFDNVTRGKDYSTVKPVYHIGFLDFTLFEDHPEFFARYQLRNAADNYLYTAKFNLFVIELNHTDMARPEDKKQKVDTWAKLFKATTWEEIKMITKDNPSMNSTAETIFLSNSDYAIREQCRVREDNIAHEKYQKECLEKLTKENEDLTKEIYNLAKEKDTLAEENNTLAEENNTLAEENNTLAEENARLLALLKEKGITAEKFGQKEEI</sequence>
<dbReference type="EMBL" id="FOGJ01000033">
    <property type="protein sequence ID" value="SES36386.1"/>
    <property type="molecule type" value="Genomic_DNA"/>
</dbReference>
<evidence type="ECO:0000313" key="2">
    <source>
        <dbReference type="EMBL" id="SES36386.1"/>
    </source>
</evidence>